<organism evidence="2 3">
    <name type="scientific">Hebeloma cylindrosporum</name>
    <dbReference type="NCBI Taxonomy" id="76867"/>
    <lineage>
        <taxon>Eukaryota</taxon>
        <taxon>Fungi</taxon>
        <taxon>Dikarya</taxon>
        <taxon>Basidiomycota</taxon>
        <taxon>Agaricomycotina</taxon>
        <taxon>Agaricomycetes</taxon>
        <taxon>Agaricomycetidae</taxon>
        <taxon>Agaricales</taxon>
        <taxon>Agaricineae</taxon>
        <taxon>Hymenogastraceae</taxon>
        <taxon>Hebeloma</taxon>
    </lineage>
</organism>
<protein>
    <submittedName>
        <fullName evidence="2">Uncharacterized protein</fullName>
    </submittedName>
</protein>
<reference evidence="3" key="2">
    <citation type="submission" date="2015-01" db="EMBL/GenBank/DDBJ databases">
        <title>Evolutionary Origins and Diversification of the Mycorrhizal Mutualists.</title>
        <authorList>
            <consortium name="DOE Joint Genome Institute"/>
            <consortium name="Mycorrhizal Genomics Consortium"/>
            <person name="Kohler A."/>
            <person name="Kuo A."/>
            <person name="Nagy L.G."/>
            <person name="Floudas D."/>
            <person name="Copeland A."/>
            <person name="Barry K.W."/>
            <person name="Cichocki N."/>
            <person name="Veneault-Fourrey C."/>
            <person name="LaButti K."/>
            <person name="Lindquist E.A."/>
            <person name="Lipzen A."/>
            <person name="Lundell T."/>
            <person name="Morin E."/>
            <person name="Murat C."/>
            <person name="Riley R."/>
            <person name="Ohm R."/>
            <person name="Sun H."/>
            <person name="Tunlid A."/>
            <person name="Henrissat B."/>
            <person name="Grigoriev I.V."/>
            <person name="Hibbett D.S."/>
            <person name="Martin F."/>
        </authorList>
    </citation>
    <scope>NUCLEOTIDE SEQUENCE [LARGE SCALE GENOMIC DNA]</scope>
    <source>
        <strain evidence="3">h7</strain>
    </source>
</reference>
<gene>
    <name evidence="2" type="ORF">M413DRAFT_438626</name>
</gene>
<feature type="compositionally biased region" description="Polar residues" evidence="1">
    <location>
        <begin position="565"/>
        <end position="578"/>
    </location>
</feature>
<feature type="compositionally biased region" description="Low complexity" evidence="1">
    <location>
        <begin position="247"/>
        <end position="268"/>
    </location>
</feature>
<proteinExistence type="predicted"/>
<feature type="region of interest" description="Disordered" evidence="1">
    <location>
        <begin position="440"/>
        <end position="632"/>
    </location>
</feature>
<feature type="compositionally biased region" description="Low complexity" evidence="1">
    <location>
        <begin position="519"/>
        <end position="539"/>
    </location>
</feature>
<dbReference type="OrthoDB" id="3230530at2759"/>
<evidence type="ECO:0000313" key="3">
    <source>
        <dbReference type="Proteomes" id="UP000053424"/>
    </source>
</evidence>
<evidence type="ECO:0000313" key="2">
    <source>
        <dbReference type="EMBL" id="KIM49441.1"/>
    </source>
</evidence>
<accession>A0A0C3CZY7</accession>
<dbReference type="STRING" id="686832.A0A0C3CZY7"/>
<dbReference type="HOGENOM" id="CLU_014309_0_0_1"/>
<feature type="compositionally biased region" description="Low complexity" evidence="1">
    <location>
        <begin position="588"/>
        <end position="607"/>
    </location>
</feature>
<feature type="compositionally biased region" description="Basic and acidic residues" evidence="1">
    <location>
        <begin position="608"/>
        <end position="632"/>
    </location>
</feature>
<dbReference type="EMBL" id="KN831768">
    <property type="protein sequence ID" value="KIM49441.1"/>
    <property type="molecule type" value="Genomic_DNA"/>
</dbReference>
<dbReference type="Proteomes" id="UP000053424">
    <property type="component" value="Unassembled WGS sequence"/>
</dbReference>
<dbReference type="AlphaFoldDB" id="A0A0C3CZY7"/>
<reference evidence="2 3" key="1">
    <citation type="submission" date="2014-04" db="EMBL/GenBank/DDBJ databases">
        <authorList>
            <consortium name="DOE Joint Genome Institute"/>
            <person name="Kuo A."/>
            <person name="Gay G."/>
            <person name="Dore J."/>
            <person name="Kohler A."/>
            <person name="Nagy L.G."/>
            <person name="Floudas D."/>
            <person name="Copeland A."/>
            <person name="Barry K.W."/>
            <person name="Cichocki N."/>
            <person name="Veneault-Fourrey C."/>
            <person name="LaButti K."/>
            <person name="Lindquist E.A."/>
            <person name="Lipzen A."/>
            <person name="Lundell T."/>
            <person name="Morin E."/>
            <person name="Murat C."/>
            <person name="Sun H."/>
            <person name="Tunlid A."/>
            <person name="Henrissat B."/>
            <person name="Grigoriev I.V."/>
            <person name="Hibbett D.S."/>
            <person name="Martin F."/>
            <person name="Nordberg H.P."/>
            <person name="Cantor M.N."/>
            <person name="Hua S.X."/>
        </authorList>
    </citation>
    <scope>NUCLEOTIDE SEQUENCE [LARGE SCALE GENOMIC DNA]</scope>
    <source>
        <strain evidence="3">h7</strain>
    </source>
</reference>
<keyword evidence="3" id="KW-1185">Reference proteome</keyword>
<evidence type="ECO:0000256" key="1">
    <source>
        <dbReference type="SAM" id="MobiDB-lite"/>
    </source>
</evidence>
<feature type="region of interest" description="Disordered" evidence="1">
    <location>
        <begin position="229"/>
        <end position="279"/>
    </location>
</feature>
<sequence>MVQLILSSTKGNQGLRYFPYSGYLGLTPIRVEGIVRTKLDADLKTLQARSLTISVRCYESRIGRVNVLQSNILVDYTQVLWTKPDGVDYEQIGNLEFPFRISIPAKVAGFSTAIFVDYRCMWRVEAVLTHAPLSGVGSRQIRHFELPLIRYDLPPSGPIAPTLEPLLNQETNKPRAPRLRYSINSPKSPIGPLDLVPIPIHLKPLDRGVSIRSASVIVERRIFLRDVGQAPSSTLSPPIPGTLQPNPSTSSLAGPSSPPLLQSPSSKSTYPDSPPYLYHEQEPELSSTLSLTSSVPTVTPGAIFHSTASLASETTPLLPNSSNHLNIPLSSQTPSVKVIVNPIAGAESSGNFALDAQGMWSKTLTLQWPAPKSHSRWAIGETITSELVSVKFFIRAKVIVTSPSGTETLELADQELLIVSTNEAERQLALAKYNEMQDAMIVNPSSRSKSKSPRRSRPEREDPIPPSPGVSDLANATSSSYRSKSRSRRPHTSAGPRDKPVNFAGGAYERPRGQDGEASGHANGSEGNGEGSSNSTGAAAKRRSDGVIMRSTRPDRNGLIGGGKNSMSFWSTVHSNGVSPPRVKGVPSGNSTSTTASSSSVSSSSHGGESDKSDHMKEWEEELARIEMRSRRSSDLLGFSGKRKRSTGVPRMMAAILGLDT</sequence>
<name>A0A0C3CZY7_HEBCY</name>